<dbReference type="Proteomes" id="UP000688137">
    <property type="component" value="Unassembled WGS sequence"/>
</dbReference>
<accession>A0A8S1QP31</accession>
<dbReference type="PROSITE" id="PS50294">
    <property type="entry name" value="WD_REPEATS_REGION"/>
    <property type="match status" value="2"/>
</dbReference>
<proteinExistence type="predicted"/>
<dbReference type="OMA" id="CCAIATN"/>
<keyword evidence="1" id="KW-0853">WD repeat</keyword>
<dbReference type="EMBL" id="CAJJDM010000195">
    <property type="protein sequence ID" value="CAD8117001.1"/>
    <property type="molecule type" value="Genomic_DNA"/>
</dbReference>
<dbReference type="SMART" id="SM00320">
    <property type="entry name" value="WD40"/>
    <property type="match status" value="4"/>
</dbReference>
<dbReference type="PANTHER" id="PTHR19920">
    <property type="entry name" value="WD40 PROTEIN CIAO1"/>
    <property type="match status" value="1"/>
</dbReference>
<name>A0A8S1QP31_PARPR</name>
<dbReference type="GO" id="GO:0097361">
    <property type="term" value="C:cytosolic [4Fe-4S] assembly targeting complex"/>
    <property type="evidence" value="ECO:0007669"/>
    <property type="project" value="TreeGrafter"/>
</dbReference>
<evidence type="ECO:0008006" key="4">
    <source>
        <dbReference type="Google" id="ProtNLM"/>
    </source>
</evidence>
<dbReference type="PROSITE" id="PS50082">
    <property type="entry name" value="WD_REPEATS_2"/>
    <property type="match status" value="2"/>
</dbReference>
<sequence>MQNHLDSSFNRINTFIDQTFNDIDQLFNQTQQQQQRDSQQNNRLPQLSQLDIQNQQFNNQLIHQVTSLIKISINNQVKNKEECLNQQYKDKLLQSQNLQIQQLKQTQQSIINQPSSQLVLKPFTYQLIQNNSIKQDQLCYAIAINKDCSIVIAGCYNEIKVFEFKQEVLKQTQLLNEHQNTVNTLKFMNKSNHFISGSDDNSIIIWLMNQNNQWINQQKLNGHNNQILCLILNNNEDLIISGSQDKTIKFWMKQNQQWLCQQTITDHTSSVYGLSLNQQQNKVISCGYDGQILIIEKSQQDSKWIVIQKIKVETHGKRICFINDNVFTFQPFGIEQMHVYEMNNTNKQYLKTKDILVKGGGSDVCLFPQQYIKSKCLVVNKNGMYVNLIRTKENGEFKTEQSIEFGNYNLFGCMSDDGQYLITWDLSSKEIQIRKYNEI</sequence>
<feature type="repeat" description="WD" evidence="1">
    <location>
        <begin position="175"/>
        <end position="206"/>
    </location>
</feature>
<gene>
    <name evidence="2" type="ORF">PPRIM_AZ9-3.1.T1860001</name>
</gene>
<dbReference type="Pfam" id="PF00400">
    <property type="entry name" value="WD40"/>
    <property type="match status" value="3"/>
</dbReference>
<dbReference type="PANTHER" id="PTHR19920:SF0">
    <property type="entry name" value="CYTOSOLIC IRON-SULFUR PROTEIN ASSEMBLY PROTEIN CIAO1-RELATED"/>
    <property type="match status" value="1"/>
</dbReference>
<evidence type="ECO:0000313" key="3">
    <source>
        <dbReference type="Proteomes" id="UP000688137"/>
    </source>
</evidence>
<evidence type="ECO:0000313" key="2">
    <source>
        <dbReference type="EMBL" id="CAD8117001.1"/>
    </source>
</evidence>
<protein>
    <recommendedName>
        <fullName evidence="4">WD40-repeat-containing domain</fullName>
    </recommendedName>
</protein>
<evidence type="ECO:0000256" key="1">
    <source>
        <dbReference type="PROSITE-ProRule" id="PRU00221"/>
    </source>
</evidence>
<dbReference type="AlphaFoldDB" id="A0A8S1QP31"/>
<dbReference type="FunFam" id="2.130.10.10:FF:001434">
    <property type="entry name" value="Uncharacterized protein"/>
    <property type="match status" value="1"/>
</dbReference>
<reference evidence="2" key="1">
    <citation type="submission" date="2021-01" db="EMBL/GenBank/DDBJ databases">
        <authorList>
            <consortium name="Genoscope - CEA"/>
            <person name="William W."/>
        </authorList>
    </citation>
    <scope>NUCLEOTIDE SEQUENCE</scope>
</reference>
<comment type="caution">
    <text evidence="2">The sequence shown here is derived from an EMBL/GenBank/DDBJ whole genome shotgun (WGS) entry which is preliminary data.</text>
</comment>
<feature type="repeat" description="WD" evidence="1">
    <location>
        <begin position="220"/>
        <end position="251"/>
    </location>
</feature>
<dbReference type="InterPro" id="IPR001680">
    <property type="entry name" value="WD40_rpt"/>
</dbReference>
<keyword evidence="3" id="KW-1185">Reference proteome</keyword>
<dbReference type="GO" id="GO:0016226">
    <property type="term" value="P:iron-sulfur cluster assembly"/>
    <property type="evidence" value="ECO:0007669"/>
    <property type="project" value="TreeGrafter"/>
</dbReference>
<organism evidence="2 3">
    <name type="scientific">Paramecium primaurelia</name>
    <dbReference type="NCBI Taxonomy" id="5886"/>
    <lineage>
        <taxon>Eukaryota</taxon>
        <taxon>Sar</taxon>
        <taxon>Alveolata</taxon>
        <taxon>Ciliophora</taxon>
        <taxon>Intramacronucleata</taxon>
        <taxon>Oligohymenophorea</taxon>
        <taxon>Peniculida</taxon>
        <taxon>Parameciidae</taxon>
        <taxon>Paramecium</taxon>
    </lineage>
</organism>